<name>A0ABU8CPV7_9HYPH</name>
<proteinExistence type="predicted"/>
<sequence length="62" mass="6690">MNSSLKYVRNGQSTWAVSGSSWLGRDTPLSVEVLQQSAPRKIQAIGGEFSAQLGAVLQIEIQ</sequence>
<dbReference type="EMBL" id="JBAMYC010000013">
    <property type="protein sequence ID" value="MEI1250741.1"/>
    <property type="molecule type" value="Genomic_DNA"/>
</dbReference>
<keyword evidence="2" id="KW-1185">Reference proteome</keyword>
<dbReference type="Proteomes" id="UP001531129">
    <property type="component" value="Unassembled WGS sequence"/>
</dbReference>
<protein>
    <submittedName>
        <fullName evidence="1">Uncharacterized protein</fullName>
    </submittedName>
</protein>
<evidence type="ECO:0000313" key="2">
    <source>
        <dbReference type="Proteomes" id="UP001531129"/>
    </source>
</evidence>
<dbReference type="RefSeq" id="WP_335914370.1">
    <property type="nucleotide sequence ID" value="NZ_JBAMYB010000013.1"/>
</dbReference>
<comment type="caution">
    <text evidence="1">The sequence shown here is derived from an EMBL/GenBank/DDBJ whole genome shotgun (WGS) entry which is preliminary data.</text>
</comment>
<gene>
    <name evidence="1" type="ORF">V8Q02_22465</name>
</gene>
<evidence type="ECO:0000313" key="1">
    <source>
        <dbReference type="EMBL" id="MEI1250741.1"/>
    </source>
</evidence>
<reference evidence="1 2" key="1">
    <citation type="submission" date="2024-01" db="EMBL/GenBank/DDBJ databases">
        <title>Draft genome sequences of three bacterial strains isolated from Acacia saligna represent a potential new species within the genus Rhizobium.</title>
        <authorList>
            <person name="Tambong J.T."/>
            <person name="Mnasri B."/>
        </authorList>
    </citation>
    <scope>NUCLEOTIDE SEQUENCE [LARGE SCALE GENOMIC DNA]</scope>
    <source>
        <strain evidence="1 2">1AS12I</strain>
    </source>
</reference>
<organism evidence="1 2">
    <name type="scientific">Rhizobium aouanii</name>
    <dbReference type="NCBI Taxonomy" id="3118145"/>
    <lineage>
        <taxon>Bacteria</taxon>
        <taxon>Pseudomonadati</taxon>
        <taxon>Pseudomonadota</taxon>
        <taxon>Alphaproteobacteria</taxon>
        <taxon>Hyphomicrobiales</taxon>
        <taxon>Rhizobiaceae</taxon>
        <taxon>Rhizobium/Agrobacterium group</taxon>
        <taxon>Rhizobium</taxon>
    </lineage>
</organism>
<accession>A0ABU8CPV7</accession>